<evidence type="ECO:0000256" key="3">
    <source>
        <dbReference type="ARBA" id="ARBA00022679"/>
    </source>
</evidence>
<dbReference type="Pfam" id="PF00155">
    <property type="entry name" value="Aminotran_1_2"/>
    <property type="match status" value="1"/>
</dbReference>
<dbReference type="PANTHER" id="PTHR42832:SF3">
    <property type="entry name" value="L-GLUTAMINE--4-(METHYLSULFANYL)-2-OXOBUTANOATE AMINOTRANSFERASE"/>
    <property type="match status" value="1"/>
</dbReference>
<protein>
    <submittedName>
        <fullName evidence="5">Succinyldiaminopimelate transaminase</fullName>
        <ecNumber evidence="5">2.6.1.17</ecNumber>
    </submittedName>
</protein>
<dbReference type="GO" id="GO:0030170">
    <property type="term" value="F:pyridoxal phosphate binding"/>
    <property type="evidence" value="ECO:0007669"/>
    <property type="project" value="InterPro"/>
</dbReference>
<reference evidence="5 6" key="1">
    <citation type="submission" date="2019-04" db="EMBL/GenBank/DDBJ databases">
        <title>Azoarcus rhizosphaerae sp. nov. isolated from rhizosphere of Ficus religiosa.</title>
        <authorList>
            <person name="Lin S.-Y."/>
            <person name="Hameed A."/>
            <person name="Hsu Y.-H."/>
            <person name="Young C.-C."/>
        </authorList>
    </citation>
    <scope>NUCLEOTIDE SEQUENCE [LARGE SCALE GENOMIC DNA]</scope>
    <source>
        <strain evidence="5 6">CC-YHH848</strain>
    </source>
</reference>
<dbReference type="PANTHER" id="PTHR42832">
    <property type="entry name" value="AMINO ACID AMINOTRANSFERASE"/>
    <property type="match status" value="1"/>
</dbReference>
<gene>
    <name evidence="5" type="ORF">E6O51_20005</name>
</gene>
<keyword evidence="6" id="KW-1185">Reference proteome</keyword>
<dbReference type="AlphaFoldDB" id="A0A4S4AAN3"/>
<dbReference type="CDD" id="cd00609">
    <property type="entry name" value="AAT_like"/>
    <property type="match status" value="1"/>
</dbReference>
<evidence type="ECO:0000256" key="1">
    <source>
        <dbReference type="ARBA" id="ARBA00001933"/>
    </source>
</evidence>
<dbReference type="InterPro" id="IPR019878">
    <property type="entry name" value="DapC_beta/gammaproteobac"/>
</dbReference>
<dbReference type="InterPro" id="IPR015421">
    <property type="entry name" value="PyrdxlP-dep_Trfase_major"/>
</dbReference>
<organism evidence="5 6">
    <name type="scientific">Pseudothauera rhizosphaerae</name>
    <dbReference type="NCBI Taxonomy" id="2565932"/>
    <lineage>
        <taxon>Bacteria</taxon>
        <taxon>Pseudomonadati</taxon>
        <taxon>Pseudomonadota</taxon>
        <taxon>Betaproteobacteria</taxon>
        <taxon>Rhodocyclales</taxon>
        <taxon>Zoogloeaceae</taxon>
        <taxon>Pseudothauera</taxon>
    </lineage>
</organism>
<keyword evidence="3 5" id="KW-0808">Transferase</keyword>
<evidence type="ECO:0000313" key="6">
    <source>
        <dbReference type="Proteomes" id="UP000307956"/>
    </source>
</evidence>
<dbReference type="RefSeq" id="WP_136386865.1">
    <property type="nucleotide sequence ID" value="NZ_SSOD01000022.1"/>
</dbReference>
<keyword evidence="2 5" id="KW-0032">Aminotransferase</keyword>
<dbReference type="GO" id="GO:0009089">
    <property type="term" value="P:lysine biosynthetic process via diaminopimelate"/>
    <property type="evidence" value="ECO:0007669"/>
    <property type="project" value="InterPro"/>
</dbReference>
<dbReference type="InterPro" id="IPR050881">
    <property type="entry name" value="LL-DAP_aminotransferase"/>
</dbReference>
<dbReference type="EMBL" id="SSOD01000022">
    <property type="protein sequence ID" value="THF55949.1"/>
    <property type="molecule type" value="Genomic_DNA"/>
</dbReference>
<dbReference type="EC" id="2.6.1.17" evidence="5"/>
<dbReference type="NCBIfam" id="TIGR03538">
    <property type="entry name" value="DapC_gpp"/>
    <property type="match status" value="1"/>
</dbReference>
<name>A0A4S4AAN3_9RHOO</name>
<comment type="cofactor">
    <cofactor evidence="1">
        <name>pyridoxal 5'-phosphate</name>
        <dbReference type="ChEBI" id="CHEBI:597326"/>
    </cofactor>
</comment>
<dbReference type="GO" id="GO:0009016">
    <property type="term" value="F:succinyldiaminopimelate transaminase activity"/>
    <property type="evidence" value="ECO:0007669"/>
    <property type="project" value="UniProtKB-EC"/>
</dbReference>
<evidence type="ECO:0000313" key="5">
    <source>
        <dbReference type="EMBL" id="THF55949.1"/>
    </source>
</evidence>
<comment type="caution">
    <text evidence="5">The sequence shown here is derived from an EMBL/GenBank/DDBJ whole genome shotgun (WGS) entry which is preliminary data.</text>
</comment>
<dbReference type="InterPro" id="IPR015422">
    <property type="entry name" value="PyrdxlP-dep_Trfase_small"/>
</dbReference>
<proteinExistence type="predicted"/>
<feature type="domain" description="Aminotransferase class I/classII large" evidence="4">
    <location>
        <begin position="32"/>
        <end position="391"/>
    </location>
</feature>
<dbReference type="Gene3D" id="3.40.640.10">
    <property type="entry name" value="Type I PLP-dependent aspartate aminotransferase-like (Major domain)"/>
    <property type="match status" value="1"/>
</dbReference>
<sequence>MNPNLSRLQSYPFEKLRALFEGLTAPAGLKPIRLSIGEPQHPTPPFIRQALADNLDGLSTYPTTQGTEALRGAIAGWLMRRYKLPAVDAATHVLPVNGSREALFAFAQCVVDGSRPGAKVISPNPFYQIYEGAALLAGAEPVFLNNTAAADHFGPNFDSLPESVWRDVQLVYVCSPGNPTGRVLGLDEWRDLFERSDRHGFVIAADECYSEIYFDEAAPPLGALEAAHRLGRGDFRNLVSFSSLSKRSNVPGMRSGFVAGDAAVLKAFLSYRTYHGCAMSPAVQAASVAAWSDEAHVQENRRLYREKFDRIEPLLAPWLGIQRPDAGFYFWACTPLPDTEFARRLQAEYNVTVLPGSFLAREAHGINPGADYVRIALVAEPGECLEAAERIAAFCQKL</sequence>
<accession>A0A4S4AAN3</accession>
<dbReference type="Proteomes" id="UP000307956">
    <property type="component" value="Unassembled WGS sequence"/>
</dbReference>
<evidence type="ECO:0000259" key="4">
    <source>
        <dbReference type="Pfam" id="PF00155"/>
    </source>
</evidence>
<dbReference type="Gene3D" id="3.90.1150.10">
    <property type="entry name" value="Aspartate Aminotransferase, domain 1"/>
    <property type="match status" value="1"/>
</dbReference>
<dbReference type="InterPro" id="IPR015424">
    <property type="entry name" value="PyrdxlP-dep_Trfase"/>
</dbReference>
<evidence type="ECO:0000256" key="2">
    <source>
        <dbReference type="ARBA" id="ARBA00022576"/>
    </source>
</evidence>
<dbReference type="SUPFAM" id="SSF53383">
    <property type="entry name" value="PLP-dependent transferases"/>
    <property type="match status" value="1"/>
</dbReference>
<dbReference type="InterPro" id="IPR004839">
    <property type="entry name" value="Aminotransferase_I/II_large"/>
</dbReference>
<dbReference type="OrthoDB" id="9813612at2"/>